<protein>
    <submittedName>
        <fullName evidence="7">Two-component system response regulator YesN</fullName>
    </submittedName>
</protein>
<dbReference type="PANTHER" id="PTHR43280:SF28">
    <property type="entry name" value="HTH-TYPE TRANSCRIPTIONAL ACTIVATOR RHAS"/>
    <property type="match status" value="1"/>
</dbReference>
<dbReference type="InterPro" id="IPR018062">
    <property type="entry name" value="HTH_AraC-typ_CS"/>
</dbReference>
<dbReference type="PROSITE" id="PS00041">
    <property type="entry name" value="HTH_ARAC_FAMILY_1"/>
    <property type="match status" value="1"/>
</dbReference>
<dbReference type="Gene3D" id="3.40.50.2300">
    <property type="match status" value="1"/>
</dbReference>
<dbReference type="SMART" id="SM00342">
    <property type="entry name" value="HTH_ARAC"/>
    <property type="match status" value="1"/>
</dbReference>
<dbReference type="Pfam" id="PF17853">
    <property type="entry name" value="GGDEF_2"/>
    <property type="match status" value="1"/>
</dbReference>
<dbReference type="InterPro" id="IPR001789">
    <property type="entry name" value="Sig_transdc_resp-reg_receiver"/>
</dbReference>
<name>A0A4R2S589_9BACL</name>
<dbReference type="PROSITE" id="PS50110">
    <property type="entry name" value="RESPONSE_REGULATORY"/>
    <property type="match status" value="1"/>
</dbReference>
<evidence type="ECO:0000259" key="5">
    <source>
        <dbReference type="PROSITE" id="PS01124"/>
    </source>
</evidence>
<dbReference type="PROSITE" id="PS01124">
    <property type="entry name" value="HTH_ARAC_FAMILY_2"/>
    <property type="match status" value="1"/>
</dbReference>
<dbReference type="OrthoDB" id="9794370at2"/>
<dbReference type="InterPro" id="IPR020449">
    <property type="entry name" value="Tscrpt_reg_AraC-type_HTH"/>
</dbReference>
<dbReference type="InterPro" id="IPR009057">
    <property type="entry name" value="Homeodomain-like_sf"/>
</dbReference>
<keyword evidence="3" id="KW-0804">Transcription</keyword>
<keyword evidence="4" id="KW-0597">Phosphoprotein</keyword>
<gene>
    <name evidence="7" type="ORF">EDD57_1244</name>
</gene>
<dbReference type="EMBL" id="SLXV01000024">
    <property type="protein sequence ID" value="TCP66425.1"/>
    <property type="molecule type" value="Genomic_DNA"/>
</dbReference>
<comment type="caution">
    <text evidence="7">The sequence shown here is derived from an EMBL/GenBank/DDBJ whole genome shotgun (WGS) entry which is preliminary data.</text>
</comment>
<proteinExistence type="predicted"/>
<organism evidence="7 8">
    <name type="scientific">Baia soyae</name>
    <dbReference type="NCBI Taxonomy" id="1544746"/>
    <lineage>
        <taxon>Bacteria</taxon>
        <taxon>Bacillati</taxon>
        <taxon>Bacillota</taxon>
        <taxon>Bacilli</taxon>
        <taxon>Bacillales</taxon>
        <taxon>Thermoactinomycetaceae</taxon>
        <taxon>Baia</taxon>
    </lineage>
</organism>
<dbReference type="PANTHER" id="PTHR43280">
    <property type="entry name" value="ARAC-FAMILY TRANSCRIPTIONAL REGULATOR"/>
    <property type="match status" value="1"/>
</dbReference>
<dbReference type="InterPro" id="IPR041522">
    <property type="entry name" value="CdaR_GGDEF"/>
</dbReference>
<dbReference type="InterPro" id="IPR011006">
    <property type="entry name" value="CheY-like_superfamily"/>
</dbReference>
<accession>A0A4R2S589</accession>
<dbReference type="InterPro" id="IPR018060">
    <property type="entry name" value="HTH_AraC"/>
</dbReference>
<feature type="modified residue" description="4-aspartylphosphate" evidence="4">
    <location>
        <position position="55"/>
    </location>
</feature>
<evidence type="ECO:0000313" key="7">
    <source>
        <dbReference type="EMBL" id="TCP66425.1"/>
    </source>
</evidence>
<dbReference type="PRINTS" id="PR00032">
    <property type="entry name" value="HTHARAC"/>
</dbReference>
<dbReference type="RefSeq" id="WP_131849056.1">
    <property type="nucleotide sequence ID" value="NZ_SLXV01000024.1"/>
</dbReference>
<sequence>MIRILIADDEEIERVALEKILTTHLDQAEVVATVGNGREAIEKAEELKPDLLLMDIQMPGINGLEAIEQIREKFPTTKVVIVSSYDTFTFAQQAIRLGVKDYLLKPSKVQVIVETIRKVCEEISQERSHLESQQETDNRIRKILPIIESELVSRLLFDQVQLMDLEEMSNLMRVVVHPPASVIVVSIRTREDQDQQDLSIKNLMCEMQAEFRDCDDTMVGSISGHILPILFFHRKGEERRQAINLMEQARRIGRRYPGLDIGLGIGGAKDGLDDLRFSYQEALMACSDIGMVQGFRIRFYDDLSQEQDKNDKRLRYERQLIEAIRNERWQDTKEIIFLLLSVIEQRQTPLVEAKQRLYGHFLLLTHLLDEMGVKEVSANILLRGQSYMELWQEAKGKVEELDVAYQRFQQNAQFDVFDQVKKYIEEHFMEDLSLEQLAQLVQLSPFYLSKCFKEEFGISYVDYMTQCRISRAKEYIRQGGLSFKEIAYAVGYHDPNYFSRVFKKICGLSPSQYRDKK</sequence>
<dbReference type="Gene3D" id="1.10.10.60">
    <property type="entry name" value="Homeodomain-like"/>
    <property type="match status" value="2"/>
</dbReference>
<dbReference type="GO" id="GO:0003700">
    <property type="term" value="F:DNA-binding transcription factor activity"/>
    <property type="evidence" value="ECO:0007669"/>
    <property type="project" value="InterPro"/>
</dbReference>
<keyword evidence="1" id="KW-0805">Transcription regulation</keyword>
<dbReference type="CDD" id="cd17536">
    <property type="entry name" value="REC_YesN-like"/>
    <property type="match status" value="1"/>
</dbReference>
<reference evidence="7 8" key="1">
    <citation type="submission" date="2019-03" db="EMBL/GenBank/DDBJ databases">
        <title>Genomic Encyclopedia of Type Strains, Phase IV (KMG-IV): sequencing the most valuable type-strain genomes for metagenomic binning, comparative biology and taxonomic classification.</title>
        <authorList>
            <person name="Goeker M."/>
        </authorList>
    </citation>
    <scope>NUCLEOTIDE SEQUENCE [LARGE SCALE GENOMIC DNA]</scope>
    <source>
        <strain evidence="7 8">DSM 46831</strain>
    </source>
</reference>
<evidence type="ECO:0000313" key="8">
    <source>
        <dbReference type="Proteomes" id="UP000294746"/>
    </source>
</evidence>
<dbReference type="SUPFAM" id="SSF52172">
    <property type="entry name" value="CheY-like"/>
    <property type="match status" value="1"/>
</dbReference>
<evidence type="ECO:0000256" key="3">
    <source>
        <dbReference type="ARBA" id="ARBA00023163"/>
    </source>
</evidence>
<evidence type="ECO:0000259" key="6">
    <source>
        <dbReference type="PROSITE" id="PS50110"/>
    </source>
</evidence>
<evidence type="ECO:0000256" key="2">
    <source>
        <dbReference type="ARBA" id="ARBA00023125"/>
    </source>
</evidence>
<dbReference type="AlphaFoldDB" id="A0A4R2S589"/>
<keyword evidence="2" id="KW-0238">DNA-binding</keyword>
<feature type="domain" description="HTH araC/xylS-type" evidence="5">
    <location>
        <begin position="418"/>
        <end position="516"/>
    </location>
</feature>
<feature type="domain" description="Response regulatory" evidence="6">
    <location>
        <begin position="3"/>
        <end position="120"/>
    </location>
</feature>
<keyword evidence="8" id="KW-1185">Reference proteome</keyword>
<dbReference type="Pfam" id="PF12833">
    <property type="entry name" value="HTH_18"/>
    <property type="match status" value="1"/>
</dbReference>
<dbReference type="GO" id="GO:0043565">
    <property type="term" value="F:sequence-specific DNA binding"/>
    <property type="evidence" value="ECO:0007669"/>
    <property type="project" value="InterPro"/>
</dbReference>
<evidence type="ECO:0000256" key="4">
    <source>
        <dbReference type="PROSITE-ProRule" id="PRU00169"/>
    </source>
</evidence>
<dbReference type="Pfam" id="PF00072">
    <property type="entry name" value="Response_reg"/>
    <property type="match status" value="1"/>
</dbReference>
<dbReference type="SMART" id="SM00448">
    <property type="entry name" value="REC"/>
    <property type="match status" value="1"/>
</dbReference>
<dbReference type="Proteomes" id="UP000294746">
    <property type="component" value="Unassembled WGS sequence"/>
</dbReference>
<dbReference type="SUPFAM" id="SSF46689">
    <property type="entry name" value="Homeodomain-like"/>
    <property type="match status" value="2"/>
</dbReference>
<dbReference type="GO" id="GO:0000160">
    <property type="term" value="P:phosphorelay signal transduction system"/>
    <property type="evidence" value="ECO:0007669"/>
    <property type="project" value="InterPro"/>
</dbReference>
<evidence type="ECO:0000256" key="1">
    <source>
        <dbReference type="ARBA" id="ARBA00023015"/>
    </source>
</evidence>